<name>A0A4Z1T011_GIAMU</name>
<sequence length="527" mass="59371">MLLALLGLVSAVRHSFLPRPLDLPTCSNIDVVFTWVNGTGALEGDLLHARTVHRYRNMDELRYALRSVKKNMPYVRKVFIVTSGERVSWLLPSDFVEYVRHEDIMPIRTLPTYNSLAIESYLHKIPGLSEFFVYLNDDCLITSPLHPRLLFDGPVDTSTGCYLLDPNRKYVSLFPVERRKAPNLLGRLSRQPVCGHYHAIANSNAIVSLLIGRASQPHYPSHTLFAFRRSVLQALEPILQVNGWFPYRSEHSISVANTEGYLAVANHFEQWQKREFIDDAKLFSYVPLEDENSLLLLTNELNRNPISICINDVLASKYNEPLVLGSFVTSLHAILETAFPEPAEWEQIIMKGDDVNLGSLRKRLSAYIPAHELIPNVLLDGPPRRKAPVRPDTAHRRVSQPNSSNKSGITRARPNSSVDTRVPAVTELPLAETREILEANLGALVQNIDTARQSKREDTATLLRAAMGRYESSRYGVQRLDPKTLPPLGPDRKLILVMDNIERARGHEASCPNSAENRNKKETGDVS</sequence>
<protein>
    <submittedName>
        <fullName evidence="5">SacB</fullName>
    </submittedName>
</protein>
<organism evidence="5 6">
    <name type="scientific">Giardia muris</name>
    <dbReference type="NCBI Taxonomy" id="5742"/>
    <lineage>
        <taxon>Eukaryota</taxon>
        <taxon>Metamonada</taxon>
        <taxon>Diplomonadida</taxon>
        <taxon>Hexamitidae</taxon>
        <taxon>Giardiinae</taxon>
        <taxon>Giardia</taxon>
    </lineage>
</organism>
<feature type="region of interest" description="Disordered" evidence="3">
    <location>
        <begin position="379"/>
        <end position="421"/>
    </location>
</feature>
<dbReference type="GO" id="GO:0016772">
    <property type="term" value="F:transferase activity, transferring phosphorus-containing groups"/>
    <property type="evidence" value="ECO:0007669"/>
    <property type="project" value="InterPro"/>
</dbReference>
<dbReference type="PANTHER" id="PTHR24045">
    <property type="match status" value="1"/>
</dbReference>
<evidence type="ECO:0000256" key="2">
    <source>
        <dbReference type="ARBA" id="ARBA00022679"/>
    </source>
</evidence>
<evidence type="ECO:0000256" key="3">
    <source>
        <dbReference type="SAM" id="MobiDB-lite"/>
    </source>
</evidence>
<dbReference type="GO" id="GO:0005794">
    <property type="term" value="C:Golgi apparatus"/>
    <property type="evidence" value="ECO:0007669"/>
    <property type="project" value="TreeGrafter"/>
</dbReference>
<evidence type="ECO:0000259" key="4">
    <source>
        <dbReference type="Pfam" id="PF11380"/>
    </source>
</evidence>
<reference evidence="5 6" key="1">
    <citation type="submission" date="2019-05" db="EMBL/GenBank/DDBJ databases">
        <title>The compact genome of Giardia muris reveals important steps in the evolution of intestinal protozoan parasites.</title>
        <authorList>
            <person name="Xu F."/>
            <person name="Jimenez-Gonzalez A."/>
            <person name="Einarsson E."/>
            <person name="Astvaldsson A."/>
            <person name="Peirasmaki D."/>
            <person name="Eckmann L."/>
            <person name="Andersson J.O."/>
            <person name="Svard S.G."/>
            <person name="Jerlstrom-Hultqvist J."/>
        </authorList>
    </citation>
    <scope>NUCLEOTIDE SEQUENCE [LARGE SCALE GENOMIC DNA]</scope>
    <source>
        <strain evidence="5 6">Roberts-Thomson</strain>
    </source>
</reference>
<dbReference type="OrthoDB" id="263283at2759"/>
<dbReference type="InterPro" id="IPR021520">
    <property type="entry name" value="Stealth_CR2"/>
</dbReference>
<accession>A0A4Z1T011</accession>
<evidence type="ECO:0000256" key="1">
    <source>
        <dbReference type="ARBA" id="ARBA00007583"/>
    </source>
</evidence>
<evidence type="ECO:0000313" key="6">
    <source>
        <dbReference type="Proteomes" id="UP000315496"/>
    </source>
</evidence>
<comment type="caution">
    <text evidence="5">The sequence shown here is derived from an EMBL/GenBank/DDBJ whole genome shotgun (WGS) entry which is preliminary data.</text>
</comment>
<dbReference type="AlphaFoldDB" id="A0A4Z1T011"/>
<feature type="compositionally biased region" description="Basic and acidic residues" evidence="3">
    <location>
        <begin position="517"/>
        <end position="527"/>
    </location>
</feature>
<proteinExistence type="inferred from homology"/>
<gene>
    <name evidence="5" type="ORF">GMRT_13283</name>
</gene>
<dbReference type="VEuPathDB" id="GiardiaDB:GMRT_13283"/>
<dbReference type="Proteomes" id="UP000315496">
    <property type="component" value="Chromosome 5"/>
</dbReference>
<dbReference type="PANTHER" id="PTHR24045:SF0">
    <property type="entry name" value="N-ACETYLGLUCOSAMINE-1-PHOSPHOTRANSFERASE SUBUNITS ALPHA_BETA"/>
    <property type="match status" value="1"/>
</dbReference>
<feature type="compositionally biased region" description="Polar residues" evidence="3">
    <location>
        <begin position="399"/>
        <end position="419"/>
    </location>
</feature>
<dbReference type="Pfam" id="PF11380">
    <property type="entry name" value="Stealth_CR2"/>
    <property type="match status" value="1"/>
</dbReference>
<comment type="similarity">
    <text evidence="1">Belongs to the stealth family.</text>
</comment>
<dbReference type="EMBL" id="VDLU01000005">
    <property type="protein sequence ID" value="TNJ26247.1"/>
    <property type="molecule type" value="Genomic_DNA"/>
</dbReference>
<feature type="region of interest" description="Disordered" evidence="3">
    <location>
        <begin position="506"/>
        <end position="527"/>
    </location>
</feature>
<feature type="domain" description="Stealth protein CR2 conserved region 2" evidence="4">
    <location>
        <begin position="54"/>
        <end position="152"/>
    </location>
</feature>
<keyword evidence="2" id="KW-0808">Transferase</keyword>
<dbReference type="InterPro" id="IPR047141">
    <property type="entry name" value="Stealth"/>
</dbReference>
<keyword evidence="6" id="KW-1185">Reference proteome</keyword>
<evidence type="ECO:0000313" key="5">
    <source>
        <dbReference type="EMBL" id="TNJ26247.1"/>
    </source>
</evidence>